<protein>
    <submittedName>
        <fullName evidence="1">Uncharacterized protein</fullName>
    </submittedName>
</protein>
<organism evidence="1 2">
    <name type="scientific">Ooceraea biroi</name>
    <name type="common">Clonal raider ant</name>
    <name type="synonym">Cerapachys biroi</name>
    <dbReference type="NCBI Taxonomy" id="2015173"/>
    <lineage>
        <taxon>Eukaryota</taxon>
        <taxon>Metazoa</taxon>
        <taxon>Ecdysozoa</taxon>
        <taxon>Arthropoda</taxon>
        <taxon>Hexapoda</taxon>
        <taxon>Insecta</taxon>
        <taxon>Pterygota</taxon>
        <taxon>Neoptera</taxon>
        <taxon>Endopterygota</taxon>
        <taxon>Hymenoptera</taxon>
        <taxon>Apocrita</taxon>
        <taxon>Aculeata</taxon>
        <taxon>Formicoidea</taxon>
        <taxon>Formicidae</taxon>
        <taxon>Dorylinae</taxon>
        <taxon>Ooceraea</taxon>
    </lineage>
</organism>
<sequence>MTLATIQKFVLSSCKANMYLEAYQRILPSLSILQKNIVIQTELSVHRTCTTQKRFLHDTSLLLKNKLKENEDVPDSISALQIKTRVSRKRSVINDNVVPKSNAWNVKALATAEEYNLENLAYGLSDQQLYVPSKISTSTNLRNVSVRLSILRM</sequence>
<dbReference type="AlphaFoldDB" id="A0A3L8D9B8"/>
<evidence type="ECO:0000313" key="2">
    <source>
        <dbReference type="Proteomes" id="UP000279307"/>
    </source>
</evidence>
<reference evidence="1 2" key="1">
    <citation type="journal article" date="2018" name="Genome Res.">
        <title>The genomic architecture and molecular evolution of ant odorant receptors.</title>
        <authorList>
            <person name="McKenzie S.K."/>
            <person name="Kronauer D.J.C."/>
        </authorList>
    </citation>
    <scope>NUCLEOTIDE SEQUENCE [LARGE SCALE GENOMIC DNA]</scope>
    <source>
        <strain evidence="1">Clonal line C1</strain>
    </source>
</reference>
<accession>A0A3L8D9B8</accession>
<dbReference type="OrthoDB" id="242766at2759"/>
<dbReference type="EMBL" id="QOIP01000011">
    <property type="protein sequence ID" value="RLU16732.1"/>
    <property type="molecule type" value="Genomic_DNA"/>
</dbReference>
<dbReference type="Proteomes" id="UP000279307">
    <property type="component" value="Chromosome 11"/>
</dbReference>
<gene>
    <name evidence="1" type="ORF">DMN91_010800</name>
</gene>
<name>A0A3L8D9B8_OOCBI</name>
<evidence type="ECO:0000313" key="1">
    <source>
        <dbReference type="EMBL" id="RLU16732.1"/>
    </source>
</evidence>
<comment type="caution">
    <text evidence="1">The sequence shown here is derived from an EMBL/GenBank/DDBJ whole genome shotgun (WGS) entry which is preliminary data.</text>
</comment>
<proteinExistence type="predicted"/>